<evidence type="ECO:0000259" key="4">
    <source>
        <dbReference type="Pfam" id="PF00891"/>
    </source>
</evidence>
<dbReference type="InterPro" id="IPR036390">
    <property type="entry name" value="WH_DNA-bd_sf"/>
</dbReference>
<comment type="caution">
    <text evidence="6">The sequence shown here is derived from an EMBL/GenBank/DDBJ whole genome shotgun (WGS) entry which is preliminary data.</text>
</comment>
<evidence type="ECO:0000256" key="3">
    <source>
        <dbReference type="ARBA" id="ARBA00022691"/>
    </source>
</evidence>
<keyword evidence="7" id="KW-1185">Reference proteome</keyword>
<dbReference type="GO" id="GO:0008171">
    <property type="term" value="F:O-methyltransferase activity"/>
    <property type="evidence" value="ECO:0007669"/>
    <property type="project" value="InterPro"/>
</dbReference>
<dbReference type="GO" id="GO:0046983">
    <property type="term" value="F:protein dimerization activity"/>
    <property type="evidence" value="ECO:0007669"/>
    <property type="project" value="InterPro"/>
</dbReference>
<dbReference type="InterPro" id="IPR016461">
    <property type="entry name" value="COMT-like"/>
</dbReference>
<dbReference type="Pfam" id="PF08100">
    <property type="entry name" value="Dimerisation"/>
    <property type="match status" value="1"/>
</dbReference>
<evidence type="ECO:0000256" key="2">
    <source>
        <dbReference type="ARBA" id="ARBA00022679"/>
    </source>
</evidence>
<dbReference type="CDD" id="cd02440">
    <property type="entry name" value="AdoMet_MTases"/>
    <property type="match status" value="1"/>
</dbReference>
<evidence type="ECO:0000256" key="1">
    <source>
        <dbReference type="ARBA" id="ARBA00022603"/>
    </source>
</evidence>
<dbReference type="OrthoDB" id="7418600at2"/>
<dbReference type="GO" id="GO:0032259">
    <property type="term" value="P:methylation"/>
    <property type="evidence" value="ECO:0007669"/>
    <property type="project" value="UniProtKB-KW"/>
</dbReference>
<reference evidence="6 7" key="1">
    <citation type="submission" date="2016-10" db="EMBL/GenBank/DDBJ databases">
        <authorList>
            <person name="Varghese N."/>
            <person name="Submissions S."/>
        </authorList>
    </citation>
    <scope>NUCLEOTIDE SEQUENCE [LARGE SCALE GENOMIC DNA]</scope>
    <source>
        <strain evidence="6 7">DSM 18839</strain>
    </source>
</reference>
<dbReference type="SUPFAM" id="SSF46785">
    <property type="entry name" value="Winged helix' DNA-binding domain"/>
    <property type="match status" value="1"/>
</dbReference>
<protein>
    <submittedName>
        <fullName evidence="6">Demethylspheroidene O-methyltransferase</fullName>
    </submittedName>
</protein>
<dbReference type="InterPro" id="IPR001077">
    <property type="entry name" value="COMT_C"/>
</dbReference>
<dbReference type="InterPro" id="IPR012967">
    <property type="entry name" value="COMT_dimerisation"/>
</dbReference>
<gene>
    <name evidence="6" type="ORF">SAMN05660686_00824</name>
</gene>
<organism evidence="6 7">
    <name type="scientific">Thalassobaculum litoreum DSM 18839</name>
    <dbReference type="NCBI Taxonomy" id="1123362"/>
    <lineage>
        <taxon>Bacteria</taxon>
        <taxon>Pseudomonadati</taxon>
        <taxon>Pseudomonadota</taxon>
        <taxon>Alphaproteobacteria</taxon>
        <taxon>Rhodospirillales</taxon>
        <taxon>Thalassobaculaceae</taxon>
        <taxon>Thalassobaculum</taxon>
    </lineage>
</organism>
<dbReference type="Pfam" id="PF00891">
    <property type="entry name" value="Methyltransf_2"/>
    <property type="match status" value="1"/>
</dbReference>
<dbReference type="Gene3D" id="3.40.50.150">
    <property type="entry name" value="Vaccinia Virus protein VP39"/>
    <property type="match status" value="1"/>
</dbReference>
<evidence type="ECO:0000259" key="5">
    <source>
        <dbReference type="Pfam" id="PF08100"/>
    </source>
</evidence>
<feature type="domain" description="O-methyltransferase C-terminal" evidence="4">
    <location>
        <begin position="157"/>
        <end position="362"/>
    </location>
</feature>
<name>A0A8G2BEY1_9PROT</name>
<evidence type="ECO:0000313" key="7">
    <source>
        <dbReference type="Proteomes" id="UP000198615"/>
    </source>
</evidence>
<dbReference type="AlphaFoldDB" id="A0A8G2BEY1"/>
<accession>A0A8G2BEY1</accession>
<keyword evidence="1 6" id="KW-0489">Methyltransferase</keyword>
<proteinExistence type="predicted"/>
<dbReference type="InterPro" id="IPR029063">
    <property type="entry name" value="SAM-dependent_MTases_sf"/>
</dbReference>
<dbReference type="EMBL" id="FNBW01000002">
    <property type="protein sequence ID" value="SDF26852.1"/>
    <property type="molecule type" value="Genomic_DNA"/>
</dbReference>
<feature type="domain" description="O-methyltransferase dimerisation" evidence="5">
    <location>
        <begin position="56"/>
        <end position="131"/>
    </location>
</feature>
<dbReference type="PROSITE" id="PS51683">
    <property type="entry name" value="SAM_OMT_II"/>
    <property type="match status" value="1"/>
</dbReference>
<dbReference type="SUPFAM" id="SSF53335">
    <property type="entry name" value="S-adenosyl-L-methionine-dependent methyltransferases"/>
    <property type="match status" value="1"/>
</dbReference>
<dbReference type="PANTHER" id="PTHR43712:SF2">
    <property type="entry name" value="O-METHYLTRANSFERASE CICE"/>
    <property type="match status" value="1"/>
</dbReference>
<dbReference type="PIRSF" id="PIRSF005739">
    <property type="entry name" value="O-mtase"/>
    <property type="match status" value="1"/>
</dbReference>
<evidence type="ECO:0000313" key="6">
    <source>
        <dbReference type="EMBL" id="SDF26852.1"/>
    </source>
</evidence>
<dbReference type="Proteomes" id="UP000198615">
    <property type="component" value="Unassembled WGS sequence"/>
</dbReference>
<dbReference type="PANTHER" id="PTHR43712">
    <property type="entry name" value="PUTATIVE (AFU_ORTHOLOGUE AFUA_4G14580)-RELATED"/>
    <property type="match status" value="1"/>
</dbReference>
<keyword evidence="2 6" id="KW-0808">Transferase</keyword>
<dbReference type="InterPro" id="IPR036388">
    <property type="entry name" value="WH-like_DNA-bd_sf"/>
</dbReference>
<sequence length="382" mass="41167">MADHATPIHPPASGSWRDRWQNFRIRLIADPTFQRFAAGFPPTRWIARRKGRALFDLCAGFVYSQILVAFVRLRVAEHLAGGPRPVAALARDLSLDADALERLLRASTALGLTRRCGEGVYGLADLGAALLGNAGVAEMIEHHAALYADLADPTALLRGGSGERALEHYWGYATAEAASGLSGDRVAAYSELMAASVPMVAEDVLDAHPLDGRRLLMDVGGGSGRFVAAALHRHPGLHAVVADLPSVAELARDRFAAEGLEGRAQVAGLDFHRDPLPVGADVATLIRVCFDHDDARVARLLGQVRAALAPGGRLLLAEVMTDAERPEPIGDAYFGFYLLAMGRGRCRSVEKLRDMLRKAGFRAVREVPTRRPMLARLLTAEV</sequence>
<dbReference type="RefSeq" id="WP_093148353.1">
    <property type="nucleotide sequence ID" value="NZ_FNBW01000002.1"/>
</dbReference>
<keyword evidence="3" id="KW-0949">S-adenosyl-L-methionine</keyword>
<dbReference type="Gene3D" id="1.10.10.10">
    <property type="entry name" value="Winged helix-like DNA-binding domain superfamily/Winged helix DNA-binding domain"/>
    <property type="match status" value="1"/>
</dbReference>